<evidence type="ECO:0000259" key="2">
    <source>
        <dbReference type="Pfam" id="PF04453"/>
    </source>
</evidence>
<dbReference type="InterPro" id="IPR007543">
    <property type="entry name" value="LptD_C"/>
</dbReference>
<comment type="function">
    <text evidence="1">Involved in the assembly of lipopolysaccharide (LPS) at the surface of the outer membrane.</text>
</comment>
<sequence length="792" mass="88112" precursor="true">MPFLQEQRRYGNSVGRCLARYLAGVSALALICAAPTALTISPASAQVDFEGAVTNSIDTSQPMLLEARTLRYDFDNDVITAAGSVDIYFDEYTLEADRVVYNRKTGRFSALGNVRMTEPDGNLILTDELELSDDFRDGFIKSLRIDTPQFTRLIAESAERTDGNEITLNNGVYTVYTSPAKPSLWRIKSAKIIHNREERTIYFEDASFEFLGSSIATVPFFEIADPSVKRRSGFLIPEVVYKSRVGYGASIPYYWALDPHYDLTTTLTPLSKQGALLQFDWRQETLNGDYSISTGTMYQADPEEFAGSSGDEDFRFIVNTEGAYDLTDRWKAGWDLTYATDRAFREDYSFAKFGSASELSKIYLEGSTTTNRFEANAYAFQISQEDDPDPFDPVNPVGQFTPVDDDLQEKQPVVHPVIDHSVMFSDPIFGGQLSYVGNFTSLTRNTTDAFSVNGINRFRGVEGTFTRASANLTWRRTLIDPIGQVFTPFAYVKTNFYLLESADKNVTALTDDRFAFRGMPAVGLEYKYPFVATFEGGNQIISPIAQVIVRPNEQKIGELPNEDAQSIVFDASTLFEWDKFSGFDRDEGGTRANLGLQYKLQFDQGSFLSATFGQSIQLAGDNSYEIPGILDATGDSGLETTDSDYVASVYFDTNTGFRIGSNARFNESNFEVERAEVTAAGRYGPLSAGLSYAFLGERSDAGIDQDREELVGSTNLTLQENWRLFGSVRYDLVNSQVVQDSIGIGYDDEGLSVSFSYGEDRSRNNGEPVEKTFFFRVGLRTIGDTSLSTTAE</sequence>
<dbReference type="InterPro" id="IPR050218">
    <property type="entry name" value="LptD"/>
</dbReference>
<dbReference type="GO" id="GO:1990351">
    <property type="term" value="C:transporter complex"/>
    <property type="evidence" value="ECO:0007669"/>
    <property type="project" value="TreeGrafter"/>
</dbReference>
<keyword evidence="1" id="KW-0732">Signal</keyword>
<feature type="domain" description="LptD C-terminal" evidence="2">
    <location>
        <begin position="314"/>
        <end position="695"/>
    </location>
</feature>
<accession>A0A1U7JER9</accession>
<dbReference type="Pfam" id="PF04453">
    <property type="entry name" value="LptD"/>
    <property type="match status" value="1"/>
</dbReference>
<comment type="subunit">
    <text evidence="1">Component of the lipopolysaccharide transport and assembly complex.</text>
</comment>
<dbReference type="AlphaFoldDB" id="A0A1U7JER9"/>
<gene>
    <name evidence="1" type="primary">lptD</name>
    <name evidence="3" type="ORF">A3843_14670</name>
</gene>
<organism evidence="3 4">
    <name type="scientific">Pseudovibrio exalbescens</name>
    <dbReference type="NCBI Taxonomy" id="197461"/>
    <lineage>
        <taxon>Bacteria</taxon>
        <taxon>Pseudomonadati</taxon>
        <taxon>Pseudomonadota</taxon>
        <taxon>Alphaproteobacteria</taxon>
        <taxon>Hyphomicrobiales</taxon>
        <taxon>Stappiaceae</taxon>
        <taxon>Pseudovibrio</taxon>
    </lineage>
</organism>
<reference evidence="3 4" key="1">
    <citation type="submission" date="2016-03" db="EMBL/GenBank/DDBJ databases">
        <title>Genome sequence of Nesiotobacter sp. nov., a moderately halophilic alphaproteobacterium isolated from the Yellow Sea, China.</title>
        <authorList>
            <person name="Zhang G."/>
            <person name="Zhang R."/>
        </authorList>
    </citation>
    <scope>NUCLEOTIDE SEQUENCE [LARGE SCALE GENOMIC DNA]</scope>
    <source>
        <strain evidence="3 4">WB1-6</strain>
    </source>
</reference>
<comment type="caution">
    <text evidence="3">The sequence shown here is derived from an EMBL/GenBank/DDBJ whole genome shotgun (WGS) entry which is preliminary data.</text>
</comment>
<feature type="chain" id="PRO_5010593521" description="LPS-assembly protein LptD" evidence="1">
    <location>
        <begin position="46"/>
        <end position="792"/>
    </location>
</feature>
<keyword evidence="1" id="KW-0472">Membrane</keyword>
<comment type="subcellular location">
    <subcellularLocation>
        <location evidence="1">Cell outer membrane</location>
    </subcellularLocation>
</comment>
<dbReference type="InterPro" id="IPR020889">
    <property type="entry name" value="LipoPS_assembly_LptD"/>
</dbReference>
<dbReference type="GO" id="GO:0009279">
    <property type="term" value="C:cell outer membrane"/>
    <property type="evidence" value="ECO:0007669"/>
    <property type="project" value="UniProtKB-SubCell"/>
</dbReference>
<protein>
    <recommendedName>
        <fullName evidence="1">LPS-assembly protein LptD</fullName>
    </recommendedName>
</protein>
<keyword evidence="1" id="KW-0998">Cell outer membrane</keyword>
<dbReference type="PANTHER" id="PTHR30189:SF1">
    <property type="entry name" value="LPS-ASSEMBLY PROTEIN LPTD"/>
    <property type="match status" value="1"/>
</dbReference>
<proteinExistence type="inferred from homology"/>
<evidence type="ECO:0000256" key="1">
    <source>
        <dbReference type="HAMAP-Rule" id="MF_01411"/>
    </source>
</evidence>
<dbReference type="PANTHER" id="PTHR30189">
    <property type="entry name" value="LPS-ASSEMBLY PROTEIN"/>
    <property type="match status" value="1"/>
</dbReference>
<comment type="similarity">
    <text evidence="1">Belongs to the LptD family.</text>
</comment>
<dbReference type="GO" id="GO:0015920">
    <property type="term" value="P:lipopolysaccharide transport"/>
    <property type="evidence" value="ECO:0007669"/>
    <property type="project" value="InterPro"/>
</dbReference>
<keyword evidence="4" id="KW-1185">Reference proteome</keyword>
<dbReference type="GO" id="GO:0043165">
    <property type="term" value="P:Gram-negative-bacterium-type cell outer membrane assembly"/>
    <property type="evidence" value="ECO:0007669"/>
    <property type="project" value="UniProtKB-UniRule"/>
</dbReference>
<dbReference type="STRING" id="197461.A3843_14670"/>
<feature type="signal peptide" evidence="1">
    <location>
        <begin position="1"/>
        <end position="45"/>
    </location>
</feature>
<name>A0A1U7JER9_9HYPH</name>
<dbReference type="HAMAP" id="MF_01411">
    <property type="entry name" value="LPS_assembly_LptD"/>
    <property type="match status" value="1"/>
</dbReference>
<evidence type="ECO:0000313" key="3">
    <source>
        <dbReference type="EMBL" id="OKL43239.1"/>
    </source>
</evidence>
<comment type="caution">
    <text evidence="1">Lacks conserved residue(s) required for the propagation of feature annotation.</text>
</comment>
<dbReference type="Gene3D" id="2.60.450.10">
    <property type="entry name" value="Lipopolysaccharide (LPS) transport protein A like domain"/>
    <property type="match status" value="1"/>
</dbReference>
<evidence type="ECO:0000313" key="4">
    <source>
        <dbReference type="Proteomes" id="UP000185783"/>
    </source>
</evidence>
<dbReference type="EMBL" id="LVVZ01000022">
    <property type="protein sequence ID" value="OKL43239.1"/>
    <property type="molecule type" value="Genomic_DNA"/>
</dbReference>
<dbReference type="Proteomes" id="UP000185783">
    <property type="component" value="Unassembled WGS sequence"/>
</dbReference>